<evidence type="ECO:0000256" key="6">
    <source>
        <dbReference type="SAM" id="Phobius"/>
    </source>
</evidence>
<feature type="compositionally biased region" description="Basic and acidic residues" evidence="5">
    <location>
        <begin position="1"/>
        <end position="17"/>
    </location>
</feature>
<accession>A0A285PHC5</accession>
<dbReference type="GO" id="GO:0016020">
    <property type="term" value="C:membrane"/>
    <property type="evidence" value="ECO:0007669"/>
    <property type="project" value="UniProtKB-SubCell"/>
</dbReference>
<dbReference type="RefSeq" id="WP_097155204.1">
    <property type="nucleotide sequence ID" value="NZ_OBEL01000006.1"/>
</dbReference>
<feature type="region of interest" description="Disordered" evidence="5">
    <location>
        <begin position="1"/>
        <end position="35"/>
    </location>
</feature>
<comment type="subcellular location">
    <subcellularLocation>
        <location evidence="1">Membrane</location>
        <topology evidence="1">Single-pass membrane protein</topology>
    </subcellularLocation>
</comment>
<gene>
    <name evidence="7" type="ORF">SAMN06265368_3929</name>
</gene>
<feature type="compositionally biased region" description="Low complexity" evidence="5">
    <location>
        <begin position="74"/>
        <end position="86"/>
    </location>
</feature>
<evidence type="ECO:0000256" key="2">
    <source>
        <dbReference type="ARBA" id="ARBA00022692"/>
    </source>
</evidence>
<dbReference type="AlphaFoldDB" id="A0A285PHC5"/>
<feature type="transmembrane region" description="Helical" evidence="6">
    <location>
        <begin position="43"/>
        <end position="61"/>
    </location>
</feature>
<keyword evidence="2 6" id="KW-0812">Transmembrane</keyword>
<evidence type="ECO:0000256" key="1">
    <source>
        <dbReference type="ARBA" id="ARBA00004167"/>
    </source>
</evidence>
<evidence type="ECO:0000256" key="4">
    <source>
        <dbReference type="ARBA" id="ARBA00023136"/>
    </source>
</evidence>
<dbReference type="EMBL" id="OBEL01000006">
    <property type="protein sequence ID" value="SNZ20818.1"/>
    <property type="molecule type" value="Genomic_DNA"/>
</dbReference>
<evidence type="ECO:0000313" key="8">
    <source>
        <dbReference type="Proteomes" id="UP000219439"/>
    </source>
</evidence>
<keyword evidence="8" id="KW-1185">Reference proteome</keyword>
<evidence type="ECO:0000256" key="3">
    <source>
        <dbReference type="ARBA" id="ARBA00022989"/>
    </source>
</evidence>
<dbReference type="Proteomes" id="UP000219439">
    <property type="component" value="Unassembled WGS sequence"/>
</dbReference>
<dbReference type="Pfam" id="PF04228">
    <property type="entry name" value="Zn_peptidase"/>
    <property type="match status" value="1"/>
</dbReference>
<protein>
    <recommendedName>
        <fullName evidence="9">Neutral zinc metallopeptidase</fullName>
    </recommendedName>
</protein>
<proteinExistence type="predicted"/>
<dbReference type="OrthoDB" id="9774900at2"/>
<dbReference type="InterPro" id="IPR007343">
    <property type="entry name" value="Uncharacterised_pept_Zn_put"/>
</dbReference>
<reference evidence="7 8" key="1">
    <citation type="submission" date="2017-09" db="EMBL/GenBank/DDBJ databases">
        <authorList>
            <person name="Ehlers B."/>
            <person name="Leendertz F.H."/>
        </authorList>
    </citation>
    <scope>NUCLEOTIDE SEQUENCE [LARGE SCALE GENOMIC DNA]</scope>
    <source>
        <strain evidence="7 8">DSM 18289</strain>
    </source>
</reference>
<dbReference type="PANTHER" id="PTHR30168:SF0">
    <property type="entry name" value="INNER MEMBRANE PROTEIN"/>
    <property type="match status" value="1"/>
</dbReference>
<feature type="region of interest" description="Disordered" evidence="5">
    <location>
        <begin position="74"/>
        <end position="96"/>
    </location>
</feature>
<name>A0A285PHC5_9HYPH</name>
<evidence type="ECO:0008006" key="9">
    <source>
        <dbReference type="Google" id="ProtNLM"/>
    </source>
</evidence>
<evidence type="ECO:0000313" key="7">
    <source>
        <dbReference type="EMBL" id="SNZ20818.1"/>
    </source>
</evidence>
<keyword evidence="3 6" id="KW-1133">Transmembrane helix</keyword>
<organism evidence="7 8">
    <name type="scientific">Cohaesibacter gelatinilyticus</name>
    <dbReference type="NCBI Taxonomy" id="372072"/>
    <lineage>
        <taxon>Bacteria</taxon>
        <taxon>Pseudomonadati</taxon>
        <taxon>Pseudomonadota</taxon>
        <taxon>Alphaproteobacteria</taxon>
        <taxon>Hyphomicrobiales</taxon>
        <taxon>Cohaesibacteraceae</taxon>
    </lineage>
</organism>
<dbReference type="PANTHER" id="PTHR30168">
    <property type="entry name" value="PUTATIVE MEMBRANE PROTEIN YPFJ"/>
    <property type="match status" value="1"/>
</dbReference>
<sequence>MRWRGRRESDNVEDKRGQSGRTMSRGGFRLPIGRGRGTGKPSLTFLIIGGVVLWLMGVNPMEILSIMMGGGGSITQQQTQVPRQTQAPSGGRSGASDELSSFVKVVLAETEDVWGAIFKQAGQRYPEPRLVLFSNQVQSACGFASSATGPFYCPGDKKVYIDLGFYRELKTRFEAPGDFAQAYVIAHEVGHHVQNITGVLPEFNRKRRSMSKLEANQMSIRVELQADCFAGVWAHYTGQKGLLEAGDLDEALNAATQIGDDALQRRTQGYVVPESFNHGTSAQRKKWFAVGYDSGKAGRCDTFSVTNP</sequence>
<evidence type="ECO:0000256" key="5">
    <source>
        <dbReference type="SAM" id="MobiDB-lite"/>
    </source>
</evidence>
<keyword evidence="4 6" id="KW-0472">Membrane</keyword>